<dbReference type="AlphaFoldDB" id="V9VWW7"/>
<accession>V9VWW7</accession>
<reference evidence="2 3" key="1">
    <citation type="submission" date="2013-09" db="EMBL/GenBank/DDBJ databases">
        <authorList>
            <consortium name="DOE Joint Genome Institute"/>
            <person name="Klenk H.-P."/>
            <person name="Huntemann M."/>
            <person name="Han J."/>
            <person name="Chen A."/>
            <person name="Kyrpides N."/>
            <person name="Mavromatis K."/>
            <person name="Markowitz V."/>
            <person name="Palaniappan K."/>
            <person name="Ivanova N."/>
            <person name="Schaumberg A."/>
            <person name="Pati A."/>
            <person name="Liolios K."/>
            <person name="Nordberg H.P."/>
            <person name="Cantor M.N."/>
            <person name="Hua S.X."/>
            <person name="Woyke T."/>
        </authorList>
    </citation>
    <scope>NUCLEOTIDE SEQUENCE [LARGE SCALE GENOMIC DNA]</scope>
    <source>
        <strain evidence="2 3">DSM 14336</strain>
    </source>
</reference>
<proteinExistence type="predicted"/>
<dbReference type="HOGENOM" id="CLU_030006_10_0_5"/>
<dbReference type="Pfam" id="PF03009">
    <property type="entry name" value="GDPD"/>
    <property type="match status" value="1"/>
</dbReference>
<protein>
    <submittedName>
        <fullName evidence="2">Phosphodiesterase</fullName>
    </submittedName>
</protein>
<dbReference type="EMBL" id="CP006773">
    <property type="protein sequence ID" value="AHD01840.1"/>
    <property type="molecule type" value="Genomic_DNA"/>
</dbReference>
<dbReference type="InterPro" id="IPR030395">
    <property type="entry name" value="GP_PDE_dom"/>
</dbReference>
<dbReference type="PANTHER" id="PTHR46211">
    <property type="entry name" value="GLYCEROPHOSPHORYL DIESTER PHOSPHODIESTERASE"/>
    <property type="match status" value="1"/>
</dbReference>
<name>V9VWW7_9RHOB</name>
<dbReference type="OrthoDB" id="384721at2"/>
<dbReference type="KEGG" id="lmd:METH_15120"/>
<dbReference type="GO" id="GO:0006629">
    <property type="term" value="P:lipid metabolic process"/>
    <property type="evidence" value="ECO:0007669"/>
    <property type="project" value="InterPro"/>
</dbReference>
<dbReference type="Gene3D" id="3.20.20.190">
    <property type="entry name" value="Phosphatidylinositol (PI) phosphodiesterase"/>
    <property type="match status" value="1"/>
</dbReference>
<dbReference type="Proteomes" id="UP000018780">
    <property type="component" value="Chromosome"/>
</dbReference>
<dbReference type="PANTHER" id="PTHR46211:SF1">
    <property type="entry name" value="GLYCEROPHOSPHODIESTER PHOSPHODIESTERASE, CYTOPLASMIC"/>
    <property type="match status" value="1"/>
</dbReference>
<evidence type="ECO:0000313" key="2">
    <source>
        <dbReference type="EMBL" id="AHD01840.1"/>
    </source>
</evidence>
<sequence>MKPALPAAILTVPLAHRALHDAAGGRPENSRAAIRAAMAAGYGIEIDLQLSSDGCAMVFHDSDLDRLADASGPVRARTRSDLQAIPLKDGDGEGIPDLPEVLDLVAGKVPLLIELKDQHGQMGLTDGGLERATAAALKGYGGPVAVMSFNPNSVAELAQLAPDIARGITTSAYDPSEWPELPKAVCDDLRGIPDFARTGASFISHEAADLPRPRVQALRNDGVPVLCWTVTSAAEETAARVFADNVTFEQYLSPLTP</sequence>
<dbReference type="InterPro" id="IPR017946">
    <property type="entry name" value="PLC-like_Pdiesterase_TIM-brl"/>
</dbReference>
<gene>
    <name evidence="2" type="ORF">METH_15120</name>
</gene>
<organism evidence="2 3">
    <name type="scientific">Leisingera methylohalidivorans DSM 14336</name>
    <dbReference type="NCBI Taxonomy" id="999552"/>
    <lineage>
        <taxon>Bacteria</taxon>
        <taxon>Pseudomonadati</taxon>
        <taxon>Pseudomonadota</taxon>
        <taxon>Alphaproteobacteria</taxon>
        <taxon>Rhodobacterales</taxon>
        <taxon>Roseobacteraceae</taxon>
        <taxon>Leisingera</taxon>
    </lineage>
</organism>
<dbReference type="GO" id="GO:0008081">
    <property type="term" value="F:phosphoric diester hydrolase activity"/>
    <property type="evidence" value="ECO:0007669"/>
    <property type="project" value="InterPro"/>
</dbReference>
<feature type="domain" description="GP-PDE" evidence="1">
    <location>
        <begin position="14"/>
        <end position="257"/>
    </location>
</feature>
<keyword evidence="3" id="KW-1185">Reference proteome</keyword>
<dbReference type="RefSeq" id="WP_024091221.1">
    <property type="nucleotide sequence ID" value="NC_023135.1"/>
</dbReference>
<dbReference type="PATRIC" id="fig|999552.6.peg.3026"/>
<evidence type="ECO:0000259" key="1">
    <source>
        <dbReference type="PROSITE" id="PS51704"/>
    </source>
</evidence>
<dbReference type="SUPFAM" id="SSF51695">
    <property type="entry name" value="PLC-like phosphodiesterases"/>
    <property type="match status" value="1"/>
</dbReference>
<dbReference type="PROSITE" id="PS51704">
    <property type="entry name" value="GP_PDE"/>
    <property type="match status" value="1"/>
</dbReference>
<evidence type="ECO:0000313" key="3">
    <source>
        <dbReference type="Proteomes" id="UP000018780"/>
    </source>
</evidence>
<dbReference type="STRING" id="999552.METH_15120"/>